<evidence type="ECO:0000256" key="1">
    <source>
        <dbReference type="SAM" id="Coils"/>
    </source>
</evidence>
<organism evidence="3 4">
    <name type="scientific">Lithospermum erythrorhizon</name>
    <name type="common">Purple gromwell</name>
    <name type="synonym">Lithospermum officinale var. erythrorhizon</name>
    <dbReference type="NCBI Taxonomy" id="34254"/>
    <lineage>
        <taxon>Eukaryota</taxon>
        <taxon>Viridiplantae</taxon>
        <taxon>Streptophyta</taxon>
        <taxon>Embryophyta</taxon>
        <taxon>Tracheophyta</taxon>
        <taxon>Spermatophyta</taxon>
        <taxon>Magnoliopsida</taxon>
        <taxon>eudicotyledons</taxon>
        <taxon>Gunneridae</taxon>
        <taxon>Pentapetalae</taxon>
        <taxon>asterids</taxon>
        <taxon>lamiids</taxon>
        <taxon>Boraginales</taxon>
        <taxon>Boraginaceae</taxon>
        <taxon>Boraginoideae</taxon>
        <taxon>Lithospermeae</taxon>
        <taxon>Lithospermum</taxon>
    </lineage>
</organism>
<dbReference type="Proteomes" id="UP001454036">
    <property type="component" value="Unassembled WGS sequence"/>
</dbReference>
<accession>A0AAV3PIN9</accession>
<gene>
    <name evidence="3" type="ORF">LIER_10299</name>
</gene>
<name>A0AAV3PIN9_LITER</name>
<proteinExistence type="predicted"/>
<evidence type="ECO:0000313" key="4">
    <source>
        <dbReference type="Proteomes" id="UP001454036"/>
    </source>
</evidence>
<dbReference type="EMBL" id="BAABME010001821">
    <property type="protein sequence ID" value="GAA0151612.1"/>
    <property type="molecule type" value="Genomic_DNA"/>
</dbReference>
<dbReference type="AlphaFoldDB" id="A0AAV3PIN9"/>
<reference evidence="3 4" key="1">
    <citation type="submission" date="2024-01" db="EMBL/GenBank/DDBJ databases">
        <title>The complete chloroplast genome sequence of Lithospermum erythrorhizon: insights into the phylogenetic relationship among Boraginaceae species and the maternal lineages of purple gromwells.</title>
        <authorList>
            <person name="Okada T."/>
            <person name="Watanabe K."/>
        </authorList>
    </citation>
    <scope>NUCLEOTIDE SEQUENCE [LARGE SCALE GENOMIC DNA]</scope>
</reference>
<protein>
    <recommendedName>
        <fullName evidence="5">Gag-pol polyprotein</fullName>
    </recommendedName>
</protein>
<sequence>MSLHDGESSKKKGVALKAVSEDVNDEDLVETMNLLAKNFNKSLKRFKKKPYGGTSYPNVNDKGNNMWKKPVKQEDEEDREEKVSNFVAFTAQSEPPVDDSLPDDSEDEEEMIEEELLQDYKLYTKWTELTTVLTKSEVEKGKLKKEIEKLTKTVMGQDEEIRNYAQLQSLNKGIKMMNSSTNILQEIIKIGNNAGDSTRIGFKKGKPSNQKGRVKFVPVGGNQQSTTVTPTQHLKTRTDRVWYCDYCGKKGHNTPYYYKLYGLKKSKYPSYRTMWVKKA</sequence>
<keyword evidence="1" id="KW-0175">Coiled coil</keyword>
<feature type="region of interest" description="Disordered" evidence="2">
    <location>
        <begin position="50"/>
        <end position="82"/>
    </location>
</feature>
<evidence type="ECO:0008006" key="5">
    <source>
        <dbReference type="Google" id="ProtNLM"/>
    </source>
</evidence>
<feature type="coiled-coil region" evidence="1">
    <location>
        <begin position="133"/>
        <end position="160"/>
    </location>
</feature>
<comment type="caution">
    <text evidence="3">The sequence shown here is derived from an EMBL/GenBank/DDBJ whole genome shotgun (WGS) entry which is preliminary data.</text>
</comment>
<evidence type="ECO:0000313" key="3">
    <source>
        <dbReference type="EMBL" id="GAA0151612.1"/>
    </source>
</evidence>
<evidence type="ECO:0000256" key="2">
    <source>
        <dbReference type="SAM" id="MobiDB-lite"/>
    </source>
</evidence>
<keyword evidence="4" id="KW-1185">Reference proteome</keyword>